<dbReference type="Gene3D" id="2.40.110.10">
    <property type="entry name" value="Butyryl-CoA Dehydrogenase, subunit A, domain 2"/>
    <property type="match status" value="1"/>
</dbReference>
<evidence type="ECO:0000313" key="8">
    <source>
        <dbReference type="Proteomes" id="UP000252139"/>
    </source>
</evidence>
<evidence type="ECO:0000256" key="2">
    <source>
        <dbReference type="ARBA" id="ARBA00022723"/>
    </source>
</evidence>
<keyword evidence="8" id="KW-1185">Reference proteome</keyword>
<keyword evidence="4 5" id="KW-0408">Iron</keyword>
<dbReference type="GO" id="GO:0033539">
    <property type="term" value="P:fatty acid beta-oxidation using acyl-CoA dehydrogenase"/>
    <property type="evidence" value="ECO:0007669"/>
    <property type="project" value="TreeGrafter"/>
</dbReference>
<dbReference type="InterPro" id="IPR006091">
    <property type="entry name" value="Acyl-CoA_Oxase/DH_mid-dom"/>
</dbReference>
<dbReference type="AlphaFoldDB" id="A0A367JZX9"/>
<dbReference type="GO" id="GO:0050660">
    <property type="term" value="F:flavin adenine dinucleotide binding"/>
    <property type="evidence" value="ECO:0007669"/>
    <property type="project" value="InterPro"/>
</dbReference>
<dbReference type="InterPro" id="IPR037069">
    <property type="entry name" value="AcylCoA_DH/ox_N_sf"/>
</dbReference>
<keyword evidence="1 5" id="KW-0349">Heme</keyword>
<dbReference type="InterPro" id="IPR050741">
    <property type="entry name" value="Acyl-CoA_dehydrogenase"/>
</dbReference>
<feature type="non-terminal residue" evidence="7">
    <location>
        <position position="304"/>
    </location>
</feature>
<evidence type="ECO:0000256" key="3">
    <source>
        <dbReference type="ARBA" id="ARBA00023002"/>
    </source>
</evidence>
<dbReference type="SMART" id="SM01117">
    <property type="entry name" value="Cyt-b5"/>
    <property type="match status" value="1"/>
</dbReference>
<dbReference type="GO" id="GO:0046872">
    <property type="term" value="F:metal ion binding"/>
    <property type="evidence" value="ECO:0007669"/>
    <property type="project" value="UniProtKB-UniRule"/>
</dbReference>
<keyword evidence="2 5" id="KW-0479">Metal-binding</keyword>
<dbReference type="InterPro" id="IPR001199">
    <property type="entry name" value="Cyt_B5-like_heme/steroid-bd"/>
</dbReference>
<dbReference type="Pfam" id="PF02771">
    <property type="entry name" value="Acyl-CoA_dh_N"/>
    <property type="match status" value="2"/>
</dbReference>
<dbReference type="InterPro" id="IPR013786">
    <property type="entry name" value="AcylCoA_DH/ox_N"/>
</dbReference>
<organism evidence="7 8">
    <name type="scientific">Rhizopus azygosporus</name>
    <name type="common">Rhizopus microsporus var. azygosporus</name>
    <dbReference type="NCBI Taxonomy" id="86630"/>
    <lineage>
        <taxon>Eukaryota</taxon>
        <taxon>Fungi</taxon>
        <taxon>Fungi incertae sedis</taxon>
        <taxon>Mucoromycota</taxon>
        <taxon>Mucoromycotina</taxon>
        <taxon>Mucoromycetes</taxon>
        <taxon>Mucorales</taxon>
        <taxon>Mucorineae</taxon>
        <taxon>Rhizopodaceae</taxon>
        <taxon>Rhizopus</taxon>
    </lineage>
</organism>
<dbReference type="OrthoDB" id="10254877at2759"/>
<dbReference type="InterPro" id="IPR046373">
    <property type="entry name" value="Acyl-CoA_Oxase/DH_mid-dom_sf"/>
</dbReference>
<dbReference type="PROSITE" id="PS00191">
    <property type="entry name" value="CYTOCHROME_B5_1"/>
    <property type="match status" value="1"/>
</dbReference>
<evidence type="ECO:0000256" key="5">
    <source>
        <dbReference type="RuleBase" id="RU362121"/>
    </source>
</evidence>
<dbReference type="Pfam" id="PF00173">
    <property type="entry name" value="Cyt-b5"/>
    <property type="match status" value="1"/>
</dbReference>
<evidence type="ECO:0000313" key="7">
    <source>
        <dbReference type="EMBL" id="RCH95503.1"/>
    </source>
</evidence>
<dbReference type="PRINTS" id="PR00363">
    <property type="entry name" value="CYTOCHROMEB5"/>
</dbReference>
<proteinExistence type="inferred from homology"/>
<dbReference type="Pfam" id="PF02770">
    <property type="entry name" value="Acyl-CoA_dh_M"/>
    <property type="match status" value="1"/>
</dbReference>
<name>A0A367JZX9_RHIAZ</name>
<reference evidence="7 8" key="1">
    <citation type="journal article" date="2018" name="G3 (Bethesda)">
        <title>Phylogenetic and Phylogenomic Definition of Rhizopus Species.</title>
        <authorList>
            <person name="Gryganskyi A.P."/>
            <person name="Golan J."/>
            <person name="Dolatabadi S."/>
            <person name="Mondo S."/>
            <person name="Robb S."/>
            <person name="Idnurm A."/>
            <person name="Muszewska A."/>
            <person name="Steczkiewicz K."/>
            <person name="Masonjones S."/>
            <person name="Liao H.L."/>
            <person name="Gajdeczka M.T."/>
            <person name="Anike F."/>
            <person name="Vuek A."/>
            <person name="Anishchenko I.M."/>
            <person name="Voigt K."/>
            <person name="de Hoog G.S."/>
            <person name="Smith M.E."/>
            <person name="Heitman J."/>
            <person name="Vilgalys R."/>
            <person name="Stajich J.E."/>
        </authorList>
    </citation>
    <scope>NUCLEOTIDE SEQUENCE [LARGE SCALE GENOMIC DNA]</scope>
    <source>
        <strain evidence="7 8">CBS 357.93</strain>
    </source>
</reference>
<sequence>MKTYTKEEVAKHNKANDLWVIIDGKVFDLTKFVNEHPGGKKVLLKKAGKDASKEFKTFHNESIMQRIGQPMQIGVLGTDVHQSLSQQPESKDQATINQQFGENVPYGDPTWKVMREWVDKELTPHCHEWSEAKEFPRSVLKRAAEIGFLAALSNGANKYPELLPYGFPAGIPASEFDIFHEFICVDELARAGSGGLIWYLEGGLAIALPPIINFASDEIRNRVVPECLSGDKVISLCITEPSAGSDVANLTTTAKDMGDYFLVNGEKKWITQGLFADYYTVACRTGGPGMGGISLLLIERNMPG</sequence>
<dbReference type="GO" id="GO:0003995">
    <property type="term" value="F:acyl-CoA dehydrogenase activity"/>
    <property type="evidence" value="ECO:0007669"/>
    <property type="project" value="TreeGrafter"/>
</dbReference>
<dbReference type="FunFam" id="3.10.120.10:FF:000007">
    <property type="entry name" value="Sulfite oxidase, mitochondrial"/>
    <property type="match status" value="1"/>
</dbReference>
<dbReference type="Gene3D" id="1.10.540.10">
    <property type="entry name" value="Acyl-CoA dehydrogenase/oxidase, N-terminal domain"/>
    <property type="match status" value="1"/>
</dbReference>
<dbReference type="EMBL" id="PJQL01000460">
    <property type="protein sequence ID" value="RCH95503.1"/>
    <property type="molecule type" value="Genomic_DNA"/>
</dbReference>
<dbReference type="InterPro" id="IPR018506">
    <property type="entry name" value="Cyt_B5_heme-BS"/>
</dbReference>
<dbReference type="InterPro" id="IPR009100">
    <property type="entry name" value="AcylCoA_DH/oxidase_NM_dom_sf"/>
</dbReference>
<comment type="similarity">
    <text evidence="5">Belongs to the cytochrome b5 family.</text>
</comment>
<gene>
    <name evidence="7" type="ORF">CU097_014493</name>
</gene>
<feature type="domain" description="Cytochrome b5 heme-binding" evidence="6">
    <location>
        <begin position="1"/>
        <end position="77"/>
    </location>
</feature>
<accession>A0A367JZX9</accession>
<dbReference type="SUPFAM" id="SSF56645">
    <property type="entry name" value="Acyl-CoA dehydrogenase NM domain-like"/>
    <property type="match status" value="1"/>
</dbReference>
<dbReference type="STRING" id="86630.A0A367JZX9"/>
<dbReference type="PROSITE" id="PS50255">
    <property type="entry name" value="CYTOCHROME_B5_2"/>
    <property type="match status" value="1"/>
</dbReference>
<keyword evidence="3" id="KW-0560">Oxidoreductase</keyword>
<dbReference type="PANTHER" id="PTHR48083:SF28">
    <property type="entry name" value="ACYL-COA DEHYDROGENASE FAMILY PROTEIN (AFU_ORTHOLOGUE AFUA_6G10880)-RELATED"/>
    <property type="match status" value="1"/>
</dbReference>
<protein>
    <recommendedName>
        <fullName evidence="6">Cytochrome b5 heme-binding domain-containing protein</fullName>
    </recommendedName>
</protein>
<dbReference type="SUPFAM" id="SSF55856">
    <property type="entry name" value="Cytochrome b5-like heme/steroid binding domain"/>
    <property type="match status" value="1"/>
</dbReference>
<evidence type="ECO:0000256" key="1">
    <source>
        <dbReference type="ARBA" id="ARBA00022617"/>
    </source>
</evidence>
<dbReference type="InterPro" id="IPR036400">
    <property type="entry name" value="Cyt_B5-like_heme/steroid_sf"/>
</dbReference>
<dbReference type="PANTHER" id="PTHR48083">
    <property type="entry name" value="MEDIUM-CHAIN SPECIFIC ACYL-COA DEHYDROGENASE, MITOCHONDRIAL-RELATED"/>
    <property type="match status" value="1"/>
</dbReference>
<dbReference type="GO" id="GO:0005737">
    <property type="term" value="C:cytoplasm"/>
    <property type="evidence" value="ECO:0007669"/>
    <property type="project" value="TreeGrafter"/>
</dbReference>
<dbReference type="GO" id="GO:0020037">
    <property type="term" value="F:heme binding"/>
    <property type="evidence" value="ECO:0007669"/>
    <property type="project" value="UniProtKB-UniRule"/>
</dbReference>
<evidence type="ECO:0000256" key="4">
    <source>
        <dbReference type="ARBA" id="ARBA00023004"/>
    </source>
</evidence>
<evidence type="ECO:0000259" key="6">
    <source>
        <dbReference type="PROSITE" id="PS50255"/>
    </source>
</evidence>
<dbReference type="Proteomes" id="UP000252139">
    <property type="component" value="Unassembled WGS sequence"/>
</dbReference>
<comment type="caution">
    <text evidence="7">The sequence shown here is derived from an EMBL/GenBank/DDBJ whole genome shotgun (WGS) entry which is preliminary data.</text>
</comment>
<dbReference type="Gene3D" id="3.10.120.10">
    <property type="entry name" value="Cytochrome b5-like heme/steroid binding domain"/>
    <property type="match status" value="1"/>
</dbReference>